<evidence type="ECO:0000256" key="3">
    <source>
        <dbReference type="ARBA" id="ARBA00023015"/>
    </source>
</evidence>
<sequence length="576" mass="65379">MDNKTPSPLTWKFITRILNDFEEGILILNPEGKLLLMNDAVFHLLNLEKRSIKSVQDLPEKIQSIWEKRHLRSVTRLFLTPYEVDLHFVPGFGDGYAFIFRKPPHLHQELKEKAELMNAEITAVLNSSYDEIFVTDRNGITLRVNERSLNLYGRSKDSLIGKHVKELEKEGVFSPSASLQAIERKENVTVVQTTANNRKLIVQANIIWDNQGEIFRVICTSKDITEISELRKRLNDQQEDPLYAPVLQDLKYHGSFVAISRVMRKMVKFALRVAQTESTVLLSGESGVGKGEVARLIHQNSNRKDKPFIVVNCGAIPENLMESEMFGYEEGAFTGAKKQGKPGFFELADGGILFLDEVAELPPAMQVKLLQVLQDGTFNSVGGTAQKHVNVRVIAATNKNLEALVRKGQFRQDLYYRLHVIPIHIPSLRDRPEDIVPLLIVTLEKLIDKNGCPKQFSADVFSILTKYSWPGNIRELQNVVEWMYVSTEKDIMESDSLPMSIVRSLSLSEENDSAIAVNRIIPLKKAIEILEKELILKAQKITKSTYQIADLLKINQSTVVRKLNKLEMEDDNSMVN</sequence>
<dbReference type="RefSeq" id="WP_371753682.1">
    <property type="nucleotide sequence ID" value="NZ_JAYJLD010000008.1"/>
</dbReference>
<evidence type="ECO:0000313" key="9">
    <source>
        <dbReference type="EMBL" id="MEB3101565.1"/>
    </source>
</evidence>
<evidence type="ECO:0000256" key="1">
    <source>
        <dbReference type="ARBA" id="ARBA00022741"/>
    </source>
</evidence>
<feature type="domain" description="PAS" evidence="7">
    <location>
        <begin position="117"/>
        <end position="167"/>
    </location>
</feature>
<dbReference type="PROSITE" id="PS00675">
    <property type="entry name" value="SIGMA54_INTERACT_1"/>
    <property type="match status" value="1"/>
</dbReference>
<dbReference type="EMBL" id="JAYJLD010000008">
    <property type="protein sequence ID" value="MEB3101565.1"/>
    <property type="molecule type" value="Genomic_DNA"/>
</dbReference>
<dbReference type="NCBIfam" id="TIGR00229">
    <property type="entry name" value="sensory_box"/>
    <property type="match status" value="1"/>
</dbReference>
<dbReference type="PROSITE" id="PS00676">
    <property type="entry name" value="SIGMA54_INTERACT_2"/>
    <property type="match status" value="1"/>
</dbReference>
<evidence type="ECO:0000256" key="4">
    <source>
        <dbReference type="ARBA" id="ARBA00023125"/>
    </source>
</evidence>
<evidence type="ECO:0000256" key="2">
    <source>
        <dbReference type="ARBA" id="ARBA00022840"/>
    </source>
</evidence>
<dbReference type="InterPro" id="IPR025943">
    <property type="entry name" value="Sigma_54_int_dom_ATP-bd_2"/>
</dbReference>
<evidence type="ECO:0000259" key="8">
    <source>
        <dbReference type="PROSITE" id="PS50113"/>
    </source>
</evidence>
<keyword evidence="4" id="KW-0238">DNA-binding</keyword>
<dbReference type="InterPro" id="IPR035965">
    <property type="entry name" value="PAS-like_dom_sf"/>
</dbReference>
<dbReference type="InterPro" id="IPR009057">
    <property type="entry name" value="Homeodomain-like_sf"/>
</dbReference>
<keyword evidence="5" id="KW-0804">Transcription</keyword>
<organism evidence="9 10">
    <name type="scientific">Ferviditalea candida</name>
    <dbReference type="NCBI Taxonomy" id="3108399"/>
    <lineage>
        <taxon>Bacteria</taxon>
        <taxon>Bacillati</taxon>
        <taxon>Bacillota</taxon>
        <taxon>Bacilli</taxon>
        <taxon>Bacillales</taxon>
        <taxon>Paenibacillaceae</taxon>
        <taxon>Ferviditalea</taxon>
    </lineage>
</organism>
<proteinExistence type="predicted"/>
<evidence type="ECO:0000313" key="10">
    <source>
        <dbReference type="Proteomes" id="UP001310386"/>
    </source>
</evidence>
<dbReference type="Gene3D" id="3.30.450.20">
    <property type="entry name" value="PAS domain"/>
    <property type="match status" value="1"/>
</dbReference>
<dbReference type="PANTHER" id="PTHR32071">
    <property type="entry name" value="TRANSCRIPTIONAL REGULATORY PROTEIN"/>
    <property type="match status" value="1"/>
</dbReference>
<dbReference type="Pfam" id="PF13426">
    <property type="entry name" value="PAS_9"/>
    <property type="match status" value="1"/>
</dbReference>
<dbReference type="SMART" id="SM00382">
    <property type="entry name" value="AAA"/>
    <property type="match status" value="1"/>
</dbReference>
<keyword evidence="2" id="KW-0067">ATP-binding</keyword>
<dbReference type="PROSITE" id="PS00688">
    <property type="entry name" value="SIGMA54_INTERACT_3"/>
    <property type="match status" value="1"/>
</dbReference>
<dbReference type="SUPFAM" id="SSF52540">
    <property type="entry name" value="P-loop containing nucleoside triphosphate hydrolases"/>
    <property type="match status" value="1"/>
</dbReference>
<dbReference type="InterPro" id="IPR058031">
    <property type="entry name" value="AAA_lid_NorR"/>
</dbReference>
<keyword evidence="3" id="KW-0805">Transcription regulation</keyword>
<dbReference type="SUPFAM" id="SSF46689">
    <property type="entry name" value="Homeodomain-like"/>
    <property type="match status" value="1"/>
</dbReference>
<dbReference type="SUPFAM" id="SSF55785">
    <property type="entry name" value="PYP-like sensor domain (PAS domain)"/>
    <property type="match status" value="1"/>
</dbReference>
<dbReference type="Gene3D" id="1.10.8.60">
    <property type="match status" value="1"/>
</dbReference>
<dbReference type="InterPro" id="IPR003593">
    <property type="entry name" value="AAA+_ATPase"/>
</dbReference>
<comment type="caution">
    <text evidence="9">The sequence shown here is derived from an EMBL/GenBank/DDBJ whole genome shotgun (WGS) entry which is preliminary data.</text>
</comment>
<protein>
    <submittedName>
        <fullName evidence="9">Sigma 54-interacting transcriptional regulator</fullName>
    </submittedName>
</protein>
<keyword evidence="10" id="KW-1185">Reference proteome</keyword>
<dbReference type="InterPro" id="IPR025944">
    <property type="entry name" value="Sigma_54_int_dom_CS"/>
</dbReference>
<dbReference type="InterPro" id="IPR000014">
    <property type="entry name" value="PAS"/>
</dbReference>
<evidence type="ECO:0000259" key="6">
    <source>
        <dbReference type="PROSITE" id="PS50045"/>
    </source>
</evidence>
<dbReference type="InterPro" id="IPR002078">
    <property type="entry name" value="Sigma_54_int"/>
</dbReference>
<dbReference type="PROSITE" id="PS50113">
    <property type="entry name" value="PAC"/>
    <property type="match status" value="1"/>
</dbReference>
<dbReference type="InterPro" id="IPR025662">
    <property type="entry name" value="Sigma_54_int_dom_ATP-bd_1"/>
</dbReference>
<dbReference type="Pfam" id="PF25601">
    <property type="entry name" value="AAA_lid_14"/>
    <property type="match status" value="1"/>
</dbReference>
<evidence type="ECO:0000259" key="7">
    <source>
        <dbReference type="PROSITE" id="PS50112"/>
    </source>
</evidence>
<feature type="domain" description="PAC" evidence="8">
    <location>
        <begin position="184"/>
        <end position="236"/>
    </location>
</feature>
<dbReference type="PROSITE" id="PS50112">
    <property type="entry name" value="PAS"/>
    <property type="match status" value="1"/>
</dbReference>
<dbReference type="Gene3D" id="1.10.10.60">
    <property type="entry name" value="Homeodomain-like"/>
    <property type="match status" value="1"/>
</dbReference>
<dbReference type="SMART" id="SM00091">
    <property type="entry name" value="PAS"/>
    <property type="match status" value="2"/>
</dbReference>
<dbReference type="CDD" id="cd00130">
    <property type="entry name" value="PAS"/>
    <property type="match status" value="1"/>
</dbReference>
<dbReference type="PANTHER" id="PTHR32071:SF57">
    <property type="entry name" value="C4-DICARBOXYLATE TRANSPORT TRANSCRIPTIONAL REGULATORY PROTEIN DCTD"/>
    <property type="match status" value="1"/>
</dbReference>
<dbReference type="Proteomes" id="UP001310386">
    <property type="component" value="Unassembled WGS sequence"/>
</dbReference>
<name>A0ABU5ZKE8_9BACL</name>
<keyword evidence="1" id="KW-0547">Nucleotide-binding</keyword>
<dbReference type="Pfam" id="PF00158">
    <property type="entry name" value="Sigma54_activat"/>
    <property type="match status" value="1"/>
</dbReference>
<dbReference type="PROSITE" id="PS50045">
    <property type="entry name" value="SIGMA54_INTERACT_4"/>
    <property type="match status" value="1"/>
</dbReference>
<feature type="domain" description="Sigma-54 factor interaction" evidence="6">
    <location>
        <begin position="256"/>
        <end position="485"/>
    </location>
</feature>
<reference evidence="9" key="1">
    <citation type="submission" date="2023-12" db="EMBL/GenBank/DDBJ databases">
        <title>Fervidustalea candida gen. nov., sp. nov., a novel member of the family Paenibacillaceae isolated from a geothermal area.</title>
        <authorList>
            <person name="Li W.-J."/>
            <person name="Jiao J.-Y."/>
            <person name="Chen Y."/>
        </authorList>
    </citation>
    <scope>NUCLEOTIDE SEQUENCE</scope>
    <source>
        <strain evidence="9">SYSU GA230002</strain>
    </source>
</reference>
<dbReference type="InterPro" id="IPR027417">
    <property type="entry name" value="P-loop_NTPase"/>
</dbReference>
<dbReference type="InterPro" id="IPR000700">
    <property type="entry name" value="PAS-assoc_C"/>
</dbReference>
<accession>A0ABU5ZKE8</accession>
<evidence type="ECO:0000256" key="5">
    <source>
        <dbReference type="ARBA" id="ARBA00023163"/>
    </source>
</evidence>
<dbReference type="Gene3D" id="3.40.50.300">
    <property type="entry name" value="P-loop containing nucleotide triphosphate hydrolases"/>
    <property type="match status" value="1"/>
</dbReference>
<dbReference type="CDD" id="cd00009">
    <property type="entry name" value="AAA"/>
    <property type="match status" value="1"/>
</dbReference>
<gene>
    <name evidence="9" type="ORF">VF724_07805</name>
</gene>